<evidence type="ECO:0000313" key="3">
    <source>
        <dbReference type="Proteomes" id="UP000024635"/>
    </source>
</evidence>
<organism evidence="2 3">
    <name type="scientific">Ancylostoma ceylanicum</name>
    <dbReference type="NCBI Taxonomy" id="53326"/>
    <lineage>
        <taxon>Eukaryota</taxon>
        <taxon>Metazoa</taxon>
        <taxon>Ecdysozoa</taxon>
        <taxon>Nematoda</taxon>
        <taxon>Chromadorea</taxon>
        <taxon>Rhabditida</taxon>
        <taxon>Rhabditina</taxon>
        <taxon>Rhabditomorpha</taxon>
        <taxon>Strongyloidea</taxon>
        <taxon>Ancylostomatidae</taxon>
        <taxon>Ancylostomatinae</taxon>
        <taxon>Ancylostoma</taxon>
    </lineage>
</organism>
<dbReference type="EMBL" id="JARK01001416">
    <property type="protein sequence ID" value="EYC05809.1"/>
    <property type="molecule type" value="Genomic_DNA"/>
</dbReference>
<dbReference type="Proteomes" id="UP000024635">
    <property type="component" value="Unassembled WGS sequence"/>
</dbReference>
<accession>A0A016TRY5</accession>
<evidence type="ECO:0000256" key="1">
    <source>
        <dbReference type="SAM" id="MobiDB-lite"/>
    </source>
</evidence>
<sequence length="81" mass="8882">MPVVYIYHSRWQIQVASGEWWCGDDVEAADGGSGRRGDGGGPDNEDLPGGRRGSLHMLGNARIDQNVTRRTDQPMNNSNLL</sequence>
<keyword evidence="3" id="KW-1185">Reference proteome</keyword>
<protein>
    <submittedName>
        <fullName evidence="2">Uncharacterized protein</fullName>
    </submittedName>
</protein>
<evidence type="ECO:0000313" key="2">
    <source>
        <dbReference type="EMBL" id="EYC05809.1"/>
    </source>
</evidence>
<feature type="region of interest" description="Disordered" evidence="1">
    <location>
        <begin position="24"/>
        <end position="81"/>
    </location>
</feature>
<name>A0A016TRY5_9BILA</name>
<reference evidence="3" key="1">
    <citation type="journal article" date="2015" name="Nat. Genet.">
        <title>The genome and transcriptome of the zoonotic hookworm Ancylostoma ceylanicum identify infection-specific gene families.</title>
        <authorList>
            <person name="Schwarz E.M."/>
            <person name="Hu Y."/>
            <person name="Antoshechkin I."/>
            <person name="Miller M.M."/>
            <person name="Sternberg P.W."/>
            <person name="Aroian R.V."/>
        </authorList>
    </citation>
    <scope>NUCLEOTIDE SEQUENCE</scope>
    <source>
        <strain evidence="3">HY135</strain>
    </source>
</reference>
<comment type="caution">
    <text evidence="2">The sequence shown here is derived from an EMBL/GenBank/DDBJ whole genome shotgun (WGS) entry which is preliminary data.</text>
</comment>
<proteinExistence type="predicted"/>
<gene>
    <name evidence="2" type="primary">Acey_s0080.g1371</name>
    <name evidence="2" type="ORF">Y032_0080g1371</name>
</gene>
<dbReference type="AlphaFoldDB" id="A0A016TRY5"/>